<evidence type="ECO:0000313" key="3">
    <source>
        <dbReference type="Proteomes" id="UP001324634"/>
    </source>
</evidence>
<accession>A0AAX4HMK3</accession>
<reference evidence="2 3" key="1">
    <citation type="submission" date="2023-11" db="EMBL/GenBank/DDBJ databases">
        <title>Peredibacter starrii A3.12.</title>
        <authorList>
            <person name="Mitchell R.J."/>
        </authorList>
    </citation>
    <scope>NUCLEOTIDE SEQUENCE [LARGE SCALE GENOMIC DNA]</scope>
    <source>
        <strain evidence="2 3">A3.12</strain>
    </source>
</reference>
<dbReference type="GO" id="GO:0000162">
    <property type="term" value="P:L-tryptophan biosynthetic process"/>
    <property type="evidence" value="ECO:0007669"/>
    <property type="project" value="TreeGrafter"/>
</dbReference>
<dbReference type="InterPro" id="IPR019999">
    <property type="entry name" value="Anth_synth_I-like"/>
</dbReference>
<sequence length="388" mass="44802">MIYSRFKWNENSFLELSRPKSAFIYFRTTRLNLITGFPETYRLELFLKRLEGIELQGKMKTPTVFHFYYDLGLILMGLGHTVDENTPLAIEIEYEDKKFKKSPKSRLKSIPLKSLERPSWSEYKSAFNHIQEHLLNGNCYQVNLTYPYDFETEEVIDPRDIADFFFAQKGLGAYAHLTFLGDEMILSNSPECLFQYQNNKMYTMPIKGTMKRGKDWKKDWEKMKADVKEEGELNMITDLLRNDLNRLDKPEARVIKKRSPLLVPNLLHQHSVLSVELTQKISLLKTLESLFPGGSVTGAPKKRVMEIIQEVERYSRGIYCGSTLLCLNDKKIASINIRTAQLSIMDRLWRYGAGGGVTLLSRAPAEYQEMEEKVASFLTLLAAPGYKA</sequence>
<dbReference type="RefSeq" id="WP_321393208.1">
    <property type="nucleotide sequence ID" value="NZ_CP139487.1"/>
</dbReference>
<dbReference type="SUPFAM" id="SSF56322">
    <property type="entry name" value="ADC synthase"/>
    <property type="match status" value="1"/>
</dbReference>
<dbReference type="Pfam" id="PF00425">
    <property type="entry name" value="Chorismate_bind"/>
    <property type="match status" value="1"/>
</dbReference>
<dbReference type="KEGG" id="psti:SOO65_17160"/>
<dbReference type="Proteomes" id="UP001324634">
    <property type="component" value="Chromosome"/>
</dbReference>
<gene>
    <name evidence="2" type="ORF">SOO65_17160</name>
</gene>
<dbReference type="InterPro" id="IPR015890">
    <property type="entry name" value="Chorismate_C"/>
</dbReference>
<proteinExistence type="predicted"/>
<dbReference type="PANTHER" id="PTHR11236:SF50">
    <property type="entry name" value="AMINODEOXYCHORISMATE SYNTHASE COMPONENT 1"/>
    <property type="match status" value="1"/>
</dbReference>
<evidence type="ECO:0000313" key="2">
    <source>
        <dbReference type="EMBL" id="WPU64425.1"/>
    </source>
</evidence>
<dbReference type="GO" id="GO:0046820">
    <property type="term" value="F:4-amino-4-deoxychorismate synthase activity"/>
    <property type="evidence" value="ECO:0007669"/>
    <property type="project" value="TreeGrafter"/>
</dbReference>
<dbReference type="Gene3D" id="3.60.120.10">
    <property type="entry name" value="Anthranilate synthase"/>
    <property type="match status" value="1"/>
</dbReference>
<name>A0AAX4HMK3_9BACT</name>
<organism evidence="2 3">
    <name type="scientific">Peredibacter starrii</name>
    <dbReference type="NCBI Taxonomy" id="28202"/>
    <lineage>
        <taxon>Bacteria</taxon>
        <taxon>Pseudomonadati</taxon>
        <taxon>Bdellovibrionota</taxon>
        <taxon>Bacteriovoracia</taxon>
        <taxon>Bacteriovoracales</taxon>
        <taxon>Bacteriovoracaceae</taxon>
        <taxon>Peredibacter</taxon>
    </lineage>
</organism>
<dbReference type="EMBL" id="CP139487">
    <property type="protein sequence ID" value="WPU64425.1"/>
    <property type="molecule type" value="Genomic_DNA"/>
</dbReference>
<evidence type="ECO:0000259" key="1">
    <source>
        <dbReference type="Pfam" id="PF00425"/>
    </source>
</evidence>
<keyword evidence="3" id="KW-1185">Reference proteome</keyword>
<dbReference type="InterPro" id="IPR005801">
    <property type="entry name" value="ADC_synthase"/>
</dbReference>
<dbReference type="AlphaFoldDB" id="A0AAX4HMK3"/>
<feature type="domain" description="Chorismate-utilising enzyme C-terminal" evidence="1">
    <location>
        <begin position="121"/>
        <end position="373"/>
    </location>
</feature>
<dbReference type="PANTHER" id="PTHR11236">
    <property type="entry name" value="AMINOBENZOATE/ANTHRANILATE SYNTHASE"/>
    <property type="match status" value="1"/>
</dbReference>
<protein>
    <submittedName>
        <fullName evidence="2">Chorismate-binding protein</fullName>
    </submittedName>
</protein>